<evidence type="ECO:0000256" key="1">
    <source>
        <dbReference type="SAM" id="MobiDB-lite"/>
    </source>
</evidence>
<accession>A0AAN8GLB3</accession>
<organism evidence="2 3">
    <name type="scientific">Champsocephalus esox</name>
    <name type="common">pike icefish</name>
    <dbReference type="NCBI Taxonomy" id="159716"/>
    <lineage>
        <taxon>Eukaryota</taxon>
        <taxon>Metazoa</taxon>
        <taxon>Chordata</taxon>
        <taxon>Craniata</taxon>
        <taxon>Vertebrata</taxon>
        <taxon>Euteleostomi</taxon>
        <taxon>Actinopterygii</taxon>
        <taxon>Neopterygii</taxon>
        <taxon>Teleostei</taxon>
        <taxon>Neoteleostei</taxon>
        <taxon>Acanthomorphata</taxon>
        <taxon>Eupercaria</taxon>
        <taxon>Perciformes</taxon>
        <taxon>Notothenioidei</taxon>
        <taxon>Channichthyidae</taxon>
        <taxon>Champsocephalus</taxon>
    </lineage>
</organism>
<dbReference type="AlphaFoldDB" id="A0AAN8GLB3"/>
<gene>
    <name evidence="2" type="ORF">CesoFtcFv8_019639</name>
</gene>
<keyword evidence="3" id="KW-1185">Reference proteome</keyword>
<evidence type="ECO:0000313" key="2">
    <source>
        <dbReference type="EMBL" id="KAK5883294.1"/>
    </source>
</evidence>
<dbReference type="Proteomes" id="UP001335648">
    <property type="component" value="Unassembled WGS sequence"/>
</dbReference>
<sequence length="72" mass="8026">MYHRGVGEGGGVAAEETQRGKTEGSFVRQEAAETRALSLGTVVQQREAWDMRKMGLRDEDEVKWGGKRAQDM</sequence>
<reference evidence="2 3" key="1">
    <citation type="journal article" date="2023" name="Mol. Biol. Evol.">
        <title>Genomics of Secondarily Temperate Adaptation in the Only Non-Antarctic Icefish.</title>
        <authorList>
            <person name="Rivera-Colon A.G."/>
            <person name="Rayamajhi N."/>
            <person name="Minhas B.F."/>
            <person name="Madrigal G."/>
            <person name="Bilyk K.T."/>
            <person name="Yoon V."/>
            <person name="Hune M."/>
            <person name="Gregory S."/>
            <person name="Cheng C.H.C."/>
            <person name="Catchen J.M."/>
        </authorList>
    </citation>
    <scope>NUCLEOTIDE SEQUENCE [LARGE SCALE GENOMIC DNA]</scope>
    <source>
        <strain evidence="2">JC2023a</strain>
    </source>
</reference>
<protein>
    <submittedName>
        <fullName evidence="2">Uncharacterized protein</fullName>
    </submittedName>
</protein>
<comment type="caution">
    <text evidence="2">The sequence shown here is derived from an EMBL/GenBank/DDBJ whole genome shotgun (WGS) entry which is preliminary data.</text>
</comment>
<proteinExistence type="predicted"/>
<evidence type="ECO:0000313" key="3">
    <source>
        <dbReference type="Proteomes" id="UP001335648"/>
    </source>
</evidence>
<name>A0AAN8GLB3_9TELE</name>
<feature type="region of interest" description="Disordered" evidence="1">
    <location>
        <begin position="1"/>
        <end position="29"/>
    </location>
</feature>
<dbReference type="EMBL" id="JAULUE010002061">
    <property type="protein sequence ID" value="KAK5883294.1"/>
    <property type="molecule type" value="Genomic_DNA"/>
</dbReference>